<evidence type="ECO:0000313" key="3">
    <source>
        <dbReference type="Proteomes" id="UP000199451"/>
    </source>
</evidence>
<reference evidence="3" key="1">
    <citation type="submission" date="2016-10" db="EMBL/GenBank/DDBJ databases">
        <authorList>
            <person name="Varghese N."/>
            <person name="Submissions S."/>
        </authorList>
    </citation>
    <scope>NUCLEOTIDE SEQUENCE [LARGE SCALE GENOMIC DNA]</scope>
    <source>
        <strain evidence="3">CGMCC 1.10119</strain>
    </source>
</reference>
<dbReference type="PROSITE" id="PS51257">
    <property type="entry name" value="PROKAR_LIPOPROTEIN"/>
    <property type="match status" value="1"/>
</dbReference>
<feature type="compositionally biased region" description="Polar residues" evidence="1">
    <location>
        <begin position="55"/>
        <end position="65"/>
    </location>
</feature>
<organism evidence="2 3">
    <name type="scientific">Halogranum gelatinilyticum</name>
    <dbReference type="NCBI Taxonomy" id="660521"/>
    <lineage>
        <taxon>Archaea</taxon>
        <taxon>Methanobacteriati</taxon>
        <taxon>Methanobacteriota</taxon>
        <taxon>Stenosarchaea group</taxon>
        <taxon>Halobacteria</taxon>
        <taxon>Halobacteriales</taxon>
        <taxon>Haloferacaceae</taxon>
    </lineage>
</organism>
<dbReference type="EMBL" id="FNHL01000003">
    <property type="protein sequence ID" value="SDM74194.1"/>
    <property type="molecule type" value="Genomic_DNA"/>
</dbReference>
<evidence type="ECO:0000313" key="2">
    <source>
        <dbReference type="EMBL" id="SDM74194.1"/>
    </source>
</evidence>
<dbReference type="InterPro" id="IPR006311">
    <property type="entry name" value="TAT_signal"/>
</dbReference>
<dbReference type="OrthoDB" id="304708at2157"/>
<dbReference type="STRING" id="660521.SAMN04487949_2460"/>
<dbReference type="AlphaFoldDB" id="A0A1G9VPN3"/>
<dbReference type="PROSITE" id="PS51318">
    <property type="entry name" value="TAT"/>
    <property type="match status" value="1"/>
</dbReference>
<dbReference type="Proteomes" id="UP000199451">
    <property type="component" value="Unassembled WGS sequence"/>
</dbReference>
<evidence type="ECO:0000256" key="1">
    <source>
        <dbReference type="SAM" id="MobiDB-lite"/>
    </source>
</evidence>
<proteinExistence type="predicted"/>
<accession>A0A1G9VPN3</accession>
<dbReference type="RefSeq" id="WP_089697771.1">
    <property type="nucleotide sequence ID" value="NZ_FNHL01000003.1"/>
</dbReference>
<gene>
    <name evidence="2" type="ORF">SAMN04487949_2460</name>
</gene>
<protein>
    <submittedName>
        <fullName evidence="2">Uncharacterized protein</fullName>
    </submittedName>
</protein>
<keyword evidence="3" id="KW-1185">Reference proteome</keyword>
<name>A0A1G9VPN3_9EURY</name>
<feature type="region of interest" description="Disordered" evidence="1">
    <location>
        <begin position="34"/>
        <end position="69"/>
    </location>
</feature>
<sequence length="385" mass="41258">MTLSRRRLLAAALAAGSATAGCLGGGSNVRYPAEGAPDAVGDGAQAVQSDDETDASANESTTRSVPNPALADATGRVVDEIAWFARDYDAAIATTKAAMRRGAAVVEEAESQATLDGETLDWVDDNLGEVTGTVETALAPHFGLHNTVADENDYHSSVTRKFVARGDMDRAREELTRWRGFYTARTTDTFVDEVLSDGPIQNRLVRLAAGAPTDDDERLLLGVSHLATGFRAYAYSGTADGRRDFSSTPAADAEGVDTAEAFVPFGYAEGRVDETVLVARLLPDGFRRGNAGRLDGNELYVQEYAGVAEATAAVDALLAGPLTQEGSYDFGSTAWRRVYAREPDDALYAFLVQAGPYVLTAAPSLTAWEERVDWSVPFEHTWLWQ</sequence>